<dbReference type="GO" id="GO:0004334">
    <property type="term" value="F:fumarylacetoacetase activity"/>
    <property type="evidence" value="ECO:0007669"/>
    <property type="project" value="UniProtKB-UniRule"/>
</dbReference>
<dbReference type="AlphaFoldDB" id="A0A6A6FLY0"/>
<accession>A0A6A6FLY0</accession>
<feature type="domain" description="Fumarylacetoacetase N-terminal" evidence="15">
    <location>
        <begin position="19"/>
        <end position="116"/>
    </location>
</feature>
<dbReference type="SUPFAM" id="SSF63433">
    <property type="entry name" value="Fumarylacetoacetate hydrolase, FAH, N-terminal domain"/>
    <property type="match status" value="1"/>
</dbReference>
<dbReference type="GO" id="GO:0006559">
    <property type="term" value="P:L-phenylalanine catabolic process"/>
    <property type="evidence" value="ECO:0007669"/>
    <property type="project" value="UniProtKB-UniRule"/>
</dbReference>
<dbReference type="InterPro" id="IPR015377">
    <property type="entry name" value="Fumarylacetoacetase_N"/>
</dbReference>
<feature type="binding site" evidence="12">
    <location>
        <position position="256"/>
    </location>
    <ligand>
        <name>Mg(2+)</name>
        <dbReference type="ChEBI" id="CHEBI:18420"/>
    </ligand>
</feature>
<evidence type="ECO:0000256" key="1">
    <source>
        <dbReference type="ARBA" id="ARBA00004782"/>
    </source>
</evidence>
<dbReference type="InterPro" id="IPR011234">
    <property type="entry name" value="Fumarylacetoacetase-like_C"/>
</dbReference>
<feature type="binding site" evidence="12">
    <location>
        <position position="252"/>
    </location>
    <ligand>
        <name>Mg(2+)</name>
        <dbReference type="ChEBI" id="CHEBI:18420"/>
    </ligand>
</feature>
<feature type="binding site" evidence="12">
    <location>
        <position position="232"/>
    </location>
    <ligand>
        <name>Ca(2+)</name>
        <dbReference type="ChEBI" id="CHEBI:29108"/>
    </ligand>
</feature>
<comment type="cofactor">
    <cofactor evidence="13">
        <name>Mg(2+)</name>
        <dbReference type="ChEBI" id="CHEBI:18420"/>
    </cofactor>
    <cofactor evidence="13">
        <name>Ca(2+)</name>
        <dbReference type="ChEBI" id="CHEBI:29108"/>
    </cofactor>
</comment>
<evidence type="ECO:0000256" key="7">
    <source>
        <dbReference type="ARBA" id="ARBA00022842"/>
    </source>
</evidence>
<dbReference type="GO" id="GO:0046872">
    <property type="term" value="F:metal ion binding"/>
    <property type="evidence" value="ECO:0007669"/>
    <property type="project" value="UniProtKB-UniRule"/>
</dbReference>
<keyword evidence="6 12" id="KW-0106">Calcium</keyword>
<gene>
    <name evidence="16" type="ORF">CERZMDRAFT_110589</name>
</gene>
<keyword evidence="7 12" id="KW-0460">Magnesium</keyword>
<dbReference type="Pfam" id="PF09298">
    <property type="entry name" value="FAA_hydrolase_N"/>
    <property type="match status" value="1"/>
</dbReference>
<reference evidence="16" key="1">
    <citation type="journal article" date="2020" name="Stud. Mycol.">
        <title>101 Dothideomycetes genomes: a test case for predicting lifestyles and emergence of pathogens.</title>
        <authorList>
            <person name="Haridas S."/>
            <person name="Albert R."/>
            <person name="Binder M."/>
            <person name="Bloem J."/>
            <person name="Labutti K."/>
            <person name="Salamov A."/>
            <person name="Andreopoulos B."/>
            <person name="Baker S."/>
            <person name="Barry K."/>
            <person name="Bills G."/>
            <person name="Bluhm B."/>
            <person name="Cannon C."/>
            <person name="Castanera R."/>
            <person name="Culley D."/>
            <person name="Daum C."/>
            <person name="Ezra D."/>
            <person name="Gonzalez J."/>
            <person name="Henrissat B."/>
            <person name="Kuo A."/>
            <person name="Liang C."/>
            <person name="Lipzen A."/>
            <person name="Lutzoni F."/>
            <person name="Magnuson J."/>
            <person name="Mondo S."/>
            <person name="Nolan M."/>
            <person name="Ohm R."/>
            <person name="Pangilinan J."/>
            <person name="Park H.-J."/>
            <person name="Ramirez L."/>
            <person name="Alfaro M."/>
            <person name="Sun H."/>
            <person name="Tritt A."/>
            <person name="Yoshinaga Y."/>
            <person name="Zwiers L.-H."/>
            <person name="Turgeon B."/>
            <person name="Goodwin S."/>
            <person name="Spatafora J."/>
            <person name="Crous P."/>
            <person name="Grigoriev I."/>
        </authorList>
    </citation>
    <scope>NUCLEOTIDE SEQUENCE</scope>
    <source>
        <strain evidence="16">SCOH1-5</strain>
    </source>
</reference>
<dbReference type="GO" id="GO:1902000">
    <property type="term" value="P:homogentisate catabolic process"/>
    <property type="evidence" value="ECO:0007669"/>
    <property type="project" value="TreeGrafter"/>
</dbReference>
<feature type="binding site" evidence="12">
    <location>
        <position position="198"/>
    </location>
    <ligand>
        <name>Ca(2+)</name>
        <dbReference type="ChEBI" id="CHEBI:29108"/>
    </ligand>
</feature>
<dbReference type="InterPro" id="IPR036663">
    <property type="entry name" value="Fumarylacetoacetase_C_sf"/>
</dbReference>
<feature type="binding site" evidence="12">
    <location>
        <position position="232"/>
    </location>
    <ligand>
        <name>Mg(2+)</name>
        <dbReference type="ChEBI" id="CHEBI:18420"/>
    </ligand>
</feature>
<protein>
    <recommendedName>
        <fullName evidence="3 13">Fumarylacetoacetase</fullName>
        <ecNumber evidence="3 13">3.7.1.2</ecNumber>
    </recommendedName>
    <alternativeName>
        <fullName evidence="13">Fumarylacetoacetate hydrolase</fullName>
    </alternativeName>
</protein>
<evidence type="ECO:0000256" key="10">
    <source>
        <dbReference type="PIRSR" id="PIRSR605959-1"/>
    </source>
</evidence>
<evidence type="ECO:0000256" key="5">
    <source>
        <dbReference type="ARBA" id="ARBA00022801"/>
    </source>
</evidence>
<evidence type="ECO:0000256" key="6">
    <source>
        <dbReference type="ARBA" id="ARBA00022837"/>
    </source>
</evidence>
<evidence type="ECO:0000256" key="8">
    <source>
        <dbReference type="ARBA" id="ARBA00022878"/>
    </source>
</evidence>
<dbReference type="UniPathway" id="UPA00139">
    <property type="reaction ID" value="UER00341"/>
</dbReference>
<dbReference type="EMBL" id="ML992668">
    <property type="protein sequence ID" value="KAF2214208.1"/>
    <property type="molecule type" value="Genomic_DNA"/>
</dbReference>
<dbReference type="Pfam" id="PF01557">
    <property type="entry name" value="FAA_hydrolase"/>
    <property type="match status" value="1"/>
</dbReference>
<feature type="binding site" evidence="12">
    <location>
        <position position="200"/>
    </location>
    <ligand>
        <name>Ca(2+)</name>
        <dbReference type="ChEBI" id="CHEBI:29108"/>
    </ligand>
</feature>
<proteinExistence type="inferred from homology"/>
<dbReference type="InterPro" id="IPR036462">
    <property type="entry name" value="Fumarylacetoacetase_N_sf"/>
</dbReference>
<keyword evidence="9 13" id="KW-0585">Phenylalanine catabolism</keyword>
<dbReference type="GO" id="GO:0006572">
    <property type="term" value="P:L-tyrosine catabolic process"/>
    <property type="evidence" value="ECO:0007669"/>
    <property type="project" value="UniProtKB-UniRule"/>
</dbReference>
<comment type="similarity">
    <text evidence="2 13">Belongs to the FAH family.</text>
</comment>
<feature type="binding site" evidence="11">
    <location>
        <position position="353"/>
    </location>
    <ligand>
        <name>substrate</name>
    </ligand>
</feature>
<dbReference type="PANTHER" id="PTHR43069">
    <property type="entry name" value="FUMARYLACETOACETASE"/>
    <property type="match status" value="1"/>
</dbReference>
<keyword evidence="8 13" id="KW-0828">Tyrosine catabolism</keyword>
<keyword evidence="4 12" id="KW-0479">Metal-binding</keyword>
<dbReference type="Gene3D" id="3.90.850.10">
    <property type="entry name" value="Fumarylacetoacetase-like, C-terminal domain"/>
    <property type="match status" value="1"/>
</dbReference>
<feature type="binding site" evidence="12">
    <location>
        <position position="124"/>
    </location>
    <ligand>
        <name>Ca(2+)</name>
        <dbReference type="ChEBI" id="CHEBI:29108"/>
    </ligand>
</feature>
<keyword evidence="5 13" id="KW-0378">Hydrolase</keyword>
<dbReference type="OrthoDB" id="9971669at2759"/>
<feature type="binding site" evidence="11">
    <location>
        <position position="239"/>
    </location>
    <ligand>
        <name>substrate</name>
    </ligand>
</feature>
<evidence type="ECO:0000256" key="12">
    <source>
        <dbReference type="PIRSR" id="PIRSR605959-3"/>
    </source>
</evidence>
<dbReference type="SUPFAM" id="SSF56529">
    <property type="entry name" value="FAH"/>
    <property type="match status" value="1"/>
</dbReference>
<evidence type="ECO:0000256" key="2">
    <source>
        <dbReference type="ARBA" id="ARBA00010211"/>
    </source>
</evidence>
<evidence type="ECO:0000259" key="14">
    <source>
        <dbReference type="Pfam" id="PF01557"/>
    </source>
</evidence>
<evidence type="ECO:0000313" key="17">
    <source>
        <dbReference type="Proteomes" id="UP000799539"/>
    </source>
</evidence>
<comment type="catalytic activity">
    <reaction evidence="13">
        <text>4-fumarylacetoacetate + H2O = acetoacetate + fumarate + H(+)</text>
        <dbReference type="Rhea" id="RHEA:10244"/>
        <dbReference type="ChEBI" id="CHEBI:13705"/>
        <dbReference type="ChEBI" id="CHEBI:15377"/>
        <dbReference type="ChEBI" id="CHEBI:15378"/>
        <dbReference type="ChEBI" id="CHEBI:18034"/>
        <dbReference type="ChEBI" id="CHEBI:29806"/>
        <dbReference type="EC" id="3.7.1.2"/>
    </reaction>
</comment>
<comment type="pathway">
    <text evidence="1 13">Amino-acid degradation; L-phenylalanine degradation; acetoacetate and fumarate from L-phenylalanine: step 6/6.</text>
</comment>
<feature type="active site" description="Proton acceptor" evidence="10">
    <location>
        <position position="131"/>
    </location>
</feature>
<dbReference type="Proteomes" id="UP000799539">
    <property type="component" value="Unassembled WGS sequence"/>
</dbReference>
<organism evidence="16 17">
    <name type="scientific">Cercospora zeae-maydis SCOH1-5</name>
    <dbReference type="NCBI Taxonomy" id="717836"/>
    <lineage>
        <taxon>Eukaryota</taxon>
        <taxon>Fungi</taxon>
        <taxon>Dikarya</taxon>
        <taxon>Ascomycota</taxon>
        <taxon>Pezizomycotina</taxon>
        <taxon>Dothideomycetes</taxon>
        <taxon>Dothideomycetidae</taxon>
        <taxon>Mycosphaerellales</taxon>
        <taxon>Mycosphaerellaceae</taxon>
        <taxon>Cercospora</taxon>
    </lineage>
</organism>
<dbReference type="Gene3D" id="2.30.30.230">
    <property type="entry name" value="Fumarylacetoacetase, N-terminal domain"/>
    <property type="match status" value="1"/>
</dbReference>
<evidence type="ECO:0000256" key="4">
    <source>
        <dbReference type="ARBA" id="ARBA00022723"/>
    </source>
</evidence>
<dbReference type="PANTHER" id="PTHR43069:SF5">
    <property type="entry name" value="FUMARYLACETOACETASE"/>
    <property type="match status" value="1"/>
</dbReference>
<evidence type="ECO:0000256" key="13">
    <source>
        <dbReference type="RuleBase" id="RU366008"/>
    </source>
</evidence>
<keyword evidence="17" id="KW-1185">Reference proteome</keyword>
<evidence type="ECO:0000256" key="11">
    <source>
        <dbReference type="PIRSR" id="PIRSR605959-2"/>
    </source>
</evidence>
<evidence type="ECO:0000259" key="15">
    <source>
        <dbReference type="Pfam" id="PF09298"/>
    </source>
</evidence>
<feature type="domain" description="Fumarylacetoacetase-like C-terminal" evidence="14">
    <location>
        <begin position="122"/>
        <end position="400"/>
    </location>
</feature>
<evidence type="ECO:0000256" key="3">
    <source>
        <dbReference type="ARBA" id="ARBA00012094"/>
    </source>
</evidence>
<evidence type="ECO:0000256" key="9">
    <source>
        <dbReference type="ARBA" id="ARBA00023232"/>
    </source>
</evidence>
<dbReference type="InterPro" id="IPR005959">
    <property type="entry name" value="Fumarylacetoacetase"/>
</dbReference>
<sequence length="411" mass="44497">MVDMAAPLAGYASHFGIGNIPFGIASSGARSKPTLVTRYEDTVIFLPQLQHLFADITELKIEVLEQRTLNSFAAHAQEVQNEVRTRIQAEIQKGNGIKRFPADSVKHISEVVMHVPVDVGDFTDFSCSEHHVQNASEAMTGQRSTPPAFYHFPIGYAGRCSSIDVSGTSVERPLGQHWSGKPMQSDVVFGPCERMDYELELGAIIGKPLPRNQRITAEQAEQHIFGYVLINDWSARDIQALEMIPLGPLNGKNAGTTMSPWVVTSAALQAYKTSSPPRTNQADAVYLKRGSSNSALNIDLRVDITSGREDGLTSQTLCHSNSSWMYWTLAQCVAHQAIGGCGLRTGDLLATGTVSGAGDEQHGCLLEFMKQGTTPPRGYLEDGETVTLSGYCGEGVGFGECVAKLLPARPL</sequence>
<dbReference type="EC" id="3.7.1.2" evidence="3 13"/>
<name>A0A6A6FLY0_9PEZI</name>
<evidence type="ECO:0000313" key="16">
    <source>
        <dbReference type="EMBL" id="KAF2214208.1"/>
    </source>
</evidence>